<dbReference type="eggNOG" id="COG2704">
    <property type="taxonomic scope" value="Bacteria"/>
</dbReference>
<keyword evidence="5" id="KW-0997">Cell inner membrane</keyword>
<evidence type="ECO:0000313" key="13">
    <source>
        <dbReference type="EMBL" id="KEQ18054.1"/>
    </source>
</evidence>
<comment type="catalytic activity">
    <reaction evidence="11">
        <text>fumarate(in) + succinate(out) = fumarate(out) + succinate(in)</text>
        <dbReference type="Rhea" id="RHEA:29323"/>
        <dbReference type="ChEBI" id="CHEBI:29806"/>
        <dbReference type="ChEBI" id="CHEBI:30031"/>
    </reaction>
    <physiologicalReaction direction="right-to-left" evidence="11">
        <dbReference type="Rhea" id="RHEA:29325"/>
    </physiologicalReaction>
</comment>
<name>A0A081NHY1_9GAMM</name>
<keyword evidence="3" id="KW-0813">Transport</keyword>
<comment type="catalytic activity">
    <reaction evidence="9">
        <text>L-aspartate(in) + succinate(out) = L-aspartate(out) + succinate(in)</text>
        <dbReference type="Rhea" id="RHEA:29343"/>
        <dbReference type="ChEBI" id="CHEBI:29991"/>
        <dbReference type="ChEBI" id="CHEBI:30031"/>
    </reaction>
    <physiologicalReaction direction="right-to-left" evidence="9">
        <dbReference type="Rhea" id="RHEA:29345"/>
    </physiologicalReaction>
</comment>
<dbReference type="RefSeq" id="WP_034835106.1">
    <property type="nucleotide sequence ID" value="NZ_JOKH01000002.1"/>
</dbReference>
<organism evidence="13 14">
    <name type="scientific">Endozoicomonas numazuensis</name>
    <dbReference type="NCBI Taxonomy" id="1137799"/>
    <lineage>
        <taxon>Bacteria</taxon>
        <taxon>Pseudomonadati</taxon>
        <taxon>Pseudomonadota</taxon>
        <taxon>Gammaproteobacteria</taxon>
        <taxon>Oceanospirillales</taxon>
        <taxon>Endozoicomonadaceae</taxon>
        <taxon>Endozoicomonas</taxon>
    </lineage>
</organism>
<evidence type="ECO:0000256" key="7">
    <source>
        <dbReference type="ARBA" id="ARBA00022989"/>
    </source>
</evidence>
<dbReference type="EMBL" id="JOKH01000002">
    <property type="protein sequence ID" value="KEQ18054.1"/>
    <property type="molecule type" value="Genomic_DNA"/>
</dbReference>
<feature type="transmembrane region" description="Helical" evidence="12">
    <location>
        <begin position="121"/>
        <end position="140"/>
    </location>
</feature>
<evidence type="ECO:0000256" key="12">
    <source>
        <dbReference type="SAM" id="Phobius"/>
    </source>
</evidence>
<protein>
    <submittedName>
        <fullName evidence="13">Uncharacterized protein</fullName>
    </submittedName>
</protein>
<evidence type="ECO:0000256" key="9">
    <source>
        <dbReference type="ARBA" id="ARBA00034237"/>
    </source>
</evidence>
<evidence type="ECO:0000256" key="10">
    <source>
        <dbReference type="ARBA" id="ARBA00034284"/>
    </source>
</evidence>
<keyword evidence="6 12" id="KW-0812">Transmembrane</keyword>
<keyword evidence="4" id="KW-1003">Cell membrane</keyword>
<keyword evidence="7 12" id="KW-1133">Transmembrane helix</keyword>
<comment type="subcellular location">
    <subcellularLocation>
        <location evidence="1">Cell inner membrane</location>
        <topology evidence="1">Multi-pass membrane protein</topology>
    </subcellularLocation>
</comment>
<dbReference type="Pfam" id="PF03605">
    <property type="entry name" value="DcuA_DcuB"/>
    <property type="match status" value="1"/>
</dbReference>
<evidence type="ECO:0000256" key="3">
    <source>
        <dbReference type="ARBA" id="ARBA00022448"/>
    </source>
</evidence>
<accession>A0A081NHY1</accession>
<evidence type="ECO:0000256" key="1">
    <source>
        <dbReference type="ARBA" id="ARBA00004429"/>
    </source>
</evidence>
<gene>
    <name evidence="13" type="ORF">GZ78_10755</name>
</gene>
<evidence type="ECO:0000256" key="4">
    <source>
        <dbReference type="ARBA" id="ARBA00022475"/>
    </source>
</evidence>
<keyword evidence="14" id="KW-1185">Reference proteome</keyword>
<proteinExistence type="inferred from homology"/>
<evidence type="ECO:0000256" key="2">
    <source>
        <dbReference type="ARBA" id="ARBA00006413"/>
    </source>
</evidence>
<dbReference type="AlphaFoldDB" id="A0A081NHY1"/>
<reference evidence="13 14" key="1">
    <citation type="submission" date="2014-06" db="EMBL/GenBank/DDBJ databases">
        <title>Whole Genome Sequences of Three Symbiotic Endozoicomonas Bacteria.</title>
        <authorList>
            <person name="Neave M.J."/>
            <person name="Apprill A."/>
            <person name="Voolstra C.R."/>
        </authorList>
    </citation>
    <scope>NUCLEOTIDE SEQUENCE [LARGE SCALE GENOMIC DNA]</scope>
    <source>
        <strain evidence="13 14">DSM 25634</strain>
    </source>
</reference>
<comment type="caution">
    <text evidence="13">The sequence shown here is derived from an EMBL/GenBank/DDBJ whole genome shotgun (WGS) entry which is preliminary data.</text>
</comment>
<evidence type="ECO:0000256" key="11">
    <source>
        <dbReference type="ARBA" id="ARBA00034287"/>
    </source>
</evidence>
<dbReference type="Proteomes" id="UP000028073">
    <property type="component" value="Unassembled WGS sequence"/>
</dbReference>
<dbReference type="InterPro" id="IPR004668">
    <property type="entry name" value="Anaer_Dcu_memb_transpt"/>
</dbReference>
<evidence type="ECO:0000256" key="5">
    <source>
        <dbReference type="ARBA" id="ARBA00022519"/>
    </source>
</evidence>
<dbReference type="PANTHER" id="PTHR36106">
    <property type="entry name" value="ANAEROBIC C4-DICARBOXYLATE TRANSPORTER DCUB"/>
    <property type="match status" value="1"/>
</dbReference>
<feature type="transmembrane region" description="Helical" evidence="12">
    <location>
        <begin position="6"/>
        <end position="29"/>
    </location>
</feature>
<dbReference type="GO" id="GO:0015556">
    <property type="term" value="F:C4-dicarboxylate transmembrane transporter activity"/>
    <property type="evidence" value="ECO:0007669"/>
    <property type="project" value="InterPro"/>
</dbReference>
<dbReference type="STRING" id="1137799.GZ78_10755"/>
<evidence type="ECO:0000313" key="14">
    <source>
        <dbReference type="Proteomes" id="UP000028073"/>
    </source>
</evidence>
<keyword evidence="8 12" id="KW-0472">Membrane</keyword>
<evidence type="ECO:0000256" key="8">
    <source>
        <dbReference type="ARBA" id="ARBA00023136"/>
    </source>
</evidence>
<dbReference type="GO" id="GO:0005886">
    <property type="term" value="C:plasma membrane"/>
    <property type="evidence" value="ECO:0007669"/>
    <property type="project" value="UniProtKB-SubCell"/>
</dbReference>
<sequence length="144" mass="15827">MEPPGIQLIDILSVTIPSTVVGLSLAVLITNKLGNELSDDSQYQKKLEDPECRKNLSCSVDAPGGRPGIAFRFTDSNVPCCEWVFFCAQLRTDHYGPIIASLDFDRTGTIRIGRYVLNHSFMLPGLMSISFSVVVGFFVVDLVL</sequence>
<evidence type="ECO:0000256" key="6">
    <source>
        <dbReference type="ARBA" id="ARBA00022692"/>
    </source>
</evidence>
<comment type="similarity">
    <text evidence="2">Belongs to the DcuA/DcuB transporter (TC 2.A.13.1) family.</text>
</comment>
<comment type="catalytic activity">
    <reaction evidence="10">
        <text>(S)-malate(in) + succinate(out) = (S)-malate(out) + succinate(in)</text>
        <dbReference type="Rhea" id="RHEA:29327"/>
        <dbReference type="ChEBI" id="CHEBI:15589"/>
        <dbReference type="ChEBI" id="CHEBI:30031"/>
    </reaction>
    <physiologicalReaction direction="right-to-left" evidence="10">
        <dbReference type="Rhea" id="RHEA:29329"/>
    </physiologicalReaction>
</comment>
<dbReference type="PANTHER" id="PTHR36106:SF1">
    <property type="entry name" value="ANAEROBIC C4-DICARBOXYLATE TRANSPORTER DCUB"/>
    <property type="match status" value="1"/>
</dbReference>